<sequence length="174" mass="19005">MLVAQRLVNYPEICRDLSVVYSSSNLPSTCTHDNGLGACDHLVLGGQYVNYFENLWAITWRHQYYGILEIAPKSAATSCHLVMPAIAWLGGGKTDKDGDWGRGGGVGVAFSFHHEFEFEFFVYSQSTDLRLSGPPSGQGAGSGARTRDRSVPADLRADSQATVLPTPPFNHDQR</sequence>
<feature type="compositionally biased region" description="Basic and acidic residues" evidence="1">
    <location>
        <begin position="145"/>
        <end position="157"/>
    </location>
</feature>
<organism evidence="2 3">
    <name type="scientific">Plakobranchus ocellatus</name>
    <dbReference type="NCBI Taxonomy" id="259542"/>
    <lineage>
        <taxon>Eukaryota</taxon>
        <taxon>Metazoa</taxon>
        <taxon>Spiralia</taxon>
        <taxon>Lophotrochozoa</taxon>
        <taxon>Mollusca</taxon>
        <taxon>Gastropoda</taxon>
        <taxon>Heterobranchia</taxon>
        <taxon>Euthyneura</taxon>
        <taxon>Panpulmonata</taxon>
        <taxon>Sacoglossa</taxon>
        <taxon>Placobranchoidea</taxon>
        <taxon>Plakobranchidae</taxon>
        <taxon>Plakobranchus</taxon>
    </lineage>
</organism>
<comment type="caution">
    <text evidence="2">The sequence shown here is derived from an EMBL/GenBank/DDBJ whole genome shotgun (WGS) entry which is preliminary data.</text>
</comment>
<keyword evidence="3" id="KW-1185">Reference proteome</keyword>
<evidence type="ECO:0000256" key="1">
    <source>
        <dbReference type="SAM" id="MobiDB-lite"/>
    </source>
</evidence>
<evidence type="ECO:0000313" key="3">
    <source>
        <dbReference type="Proteomes" id="UP000735302"/>
    </source>
</evidence>
<name>A0AAV4AFA0_9GAST</name>
<feature type="region of interest" description="Disordered" evidence="1">
    <location>
        <begin position="132"/>
        <end position="174"/>
    </location>
</feature>
<gene>
    <name evidence="2" type="ORF">PoB_003246800</name>
</gene>
<accession>A0AAV4AFA0</accession>
<proteinExistence type="predicted"/>
<dbReference type="Proteomes" id="UP000735302">
    <property type="component" value="Unassembled WGS sequence"/>
</dbReference>
<evidence type="ECO:0000313" key="2">
    <source>
        <dbReference type="EMBL" id="GFO05963.1"/>
    </source>
</evidence>
<reference evidence="2 3" key="1">
    <citation type="journal article" date="2021" name="Elife">
        <title>Chloroplast acquisition without the gene transfer in kleptoplastic sea slugs, Plakobranchus ocellatus.</title>
        <authorList>
            <person name="Maeda T."/>
            <person name="Takahashi S."/>
            <person name="Yoshida T."/>
            <person name="Shimamura S."/>
            <person name="Takaki Y."/>
            <person name="Nagai Y."/>
            <person name="Toyoda A."/>
            <person name="Suzuki Y."/>
            <person name="Arimoto A."/>
            <person name="Ishii H."/>
            <person name="Satoh N."/>
            <person name="Nishiyama T."/>
            <person name="Hasebe M."/>
            <person name="Maruyama T."/>
            <person name="Minagawa J."/>
            <person name="Obokata J."/>
            <person name="Shigenobu S."/>
        </authorList>
    </citation>
    <scope>NUCLEOTIDE SEQUENCE [LARGE SCALE GENOMIC DNA]</scope>
</reference>
<dbReference type="EMBL" id="BLXT01003756">
    <property type="protein sequence ID" value="GFO05963.1"/>
    <property type="molecule type" value="Genomic_DNA"/>
</dbReference>
<dbReference type="AlphaFoldDB" id="A0AAV4AFA0"/>
<protein>
    <submittedName>
        <fullName evidence="2">Uncharacterized protein</fullName>
    </submittedName>
</protein>